<dbReference type="SMART" id="SM00478">
    <property type="entry name" value="ENDO3c"/>
    <property type="match status" value="1"/>
</dbReference>
<comment type="function">
    <text evidence="2">Adenine glycosylase active on G-A mispairs. MutY also corrects error-prone DNA synthesis past GO lesions which are due to the oxidatively damaged form of guanine: 7,8-dihydro-8-oxoguanine (8-oxo-dGTP).</text>
</comment>
<dbReference type="STRING" id="291169.A9E74_01284"/>
<keyword evidence="9 16" id="KW-0378">Hydrolase</keyword>
<proteinExistence type="inferred from homology"/>
<dbReference type="PANTHER" id="PTHR42944">
    <property type="entry name" value="ADENINE DNA GLYCOSYLASE"/>
    <property type="match status" value="1"/>
</dbReference>
<keyword evidence="8 14" id="KW-0227">DNA damage</keyword>
<sequence length="350" mass="40212">MTNNTFSERLLAWYDQYGRKDLPWQKNATAYHTWLSEVMLQQTQVSTVIPYYQRFIERFPDINALANANVDEVLSLWSGLGYYARGRNLHKAAVQMQQLHNAKVPQDFEALLDLPGIGRSTAGAIMALAYHQPFPILDGNVKRVLARYDAITIWPGEKKAETAMWQRAEQLLPTSRIANYIQAQMDLGATLCTRSRPDCNRCPLQTDCQAYASGEPTLFPVRKAKKQIPLRQTNWFVYINKDRQILLEQRPANGIWGGLWSFPEAETPEFPESHLPIKNTLFASKMPEIKHVFSHFKLTIQPFIFNAEPNHFVAENNQYIWVKIEQALTMGLPAPVKQLIEFLSSTERML</sequence>
<dbReference type="PANTHER" id="PTHR42944:SF1">
    <property type="entry name" value="ADENINE DNA GLYCOSYLASE"/>
    <property type="match status" value="1"/>
</dbReference>
<dbReference type="NCBIfam" id="TIGR01084">
    <property type="entry name" value="mutY"/>
    <property type="match status" value="1"/>
</dbReference>
<dbReference type="InterPro" id="IPR023170">
    <property type="entry name" value="HhH_base_excis_C"/>
</dbReference>
<evidence type="ECO:0000259" key="15">
    <source>
        <dbReference type="SMART" id="SM00478"/>
    </source>
</evidence>
<dbReference type="InterPro" id="IPR029119">
    <property type="entry name" value="MutY_C"/>
</dbReference>
<dbReference type="FunFam" id="1.10.340.30:FF:000002">
    <property type="entry name" value="Adenine DNA glycosylase"/>
    <property type="match status" value="1"/>
</dbReference>
<evidence type="ECO:0000256" key="6">
    <source>
        <dbReference type="ARBA" id="ARBA00022485"/>
    </source>
</evidence>
<organism evidence="16 17">
    <name type="scientific">Methylophaga muralis</name>
    <dbReference type="NCBI Taxonomy" id="291169"/>
    <lineage>
        <taxon>Bacteria</taxon>
        <taxon>Pseudomonadati</taxon>
        <taxon>Pseudomonadota</taxon>
        <taxon>Gammaproteobacteria</taxon>
        <taxon>Thiotrichales</taxon>
        <taxon>Piscirickettsiaceae</taxon>
        <taxon>Methylophaga</taxon>
    </lineage>
</organism>
<keyword evidence="17" id="KW-1185">Reference proteome</keyword>
<evidence type="ECO:0000256" key="7">
    <source>
        <dbReference type="ARBA" id="ARBA00022723"/>
    </source>
</evidence>
<keyword evidence="12" id="KW-0234">DNA repair</keyword>
<dbReference type="InterPro" id="IPR004036">
    <property type="entry name" value="Endonuclease-III-like_CS2"/>
</dbReference>
<evidence type="ECO:0000256" key="14">
    <source>
        <dbReference type="RuleBase" id="RU365096"/>
    </source>
</evidence>
<keyword evidence="13 14" id="KW-0326">Glycosidase</keyword>
<evidence type="ECO:0000256" key="4">
    <source>
        <dbReference type="ARBA" id="ARBA00012045"/>
    </source>
</evidence>
<evidence type="ECO:0000256" key="11">
    <source>
        <dbReference type="ARBA" id="ARBA00023014"/>
    </source>
</evidence>
<evidence type="ECO:0000256" key="13">
    <source>
        <dbReference type="ARBA" id="ARBA00023295"/>
    </source>
</evidence>
<dbReference type="AlphaFoldDB" id="A0A1E3GSQ0"/>
<evidence type="ECO:0000256" key="2">
    <source>
        <dbReference type="ARBA" id="ARBA00002933"/>
    </source>
</evidence>
<dbReference type="GO" id="GO:0032357">
    <property type="term" value="F:oxidized purine DNA binding"/>
    <property type="evidence" value="ECO:0007669"/>
    <property type="project" value="TreeGrafter"/>
</dbReference>
<dbReference type="SUPFAM" id="SSF55811">
    <property type="entry name" value="Nudix"/>
    <property type="match status" value="1"/>
</dbReference>
<dbReference type="EC" id="3.2.2.31" evidence="4 14"/>
<dbReference type="GO" id="GO:0000701">
    <property type="term" value="F:purine-specific mismatch base pair DNA N-glycosylase activity"/>
    <property type="evidence" value="ECO:0007669"/>
    <property type="project" value="UniProtKB-EC"/>
</dbReference>
<evidence type="ECO:0000313" key="17">
    <source>
        <dbReference type="Proteomes" id="UP000094379"/>
    </source>
</evidence>
<dbReference type="Pfam" id="PF00633">
    <property type="entry name" value="HHH"/>
    <property type="match status" value="1"/>
</dbReference>
<evidence type="ECO:0000256" key="12">
    <source>
        <dbReference type="ARBA" id="ARBA00023204"/>
    </source>
</evidence>
<protein>
    <recommendedName>
        <fullName evidence="5 14">Adenine DNA glycosylase</fullName>
        <ecNumber evidence="4 14">3.2.2.31</ecNumber>
    </recommendedName>
</protein>
<evidence type="ECO:0000256" key="8">
    <source>
        <dbReference type="ARBA" id="ARBA00022763"/>
    </source>
</evidence>
<reference evidence="16 17" key="1">
    <citation type="submission" date="2016-07" db="EMBL/GenBank/DDBJ databases">
        <title>Draft Genome Sequence of Methylophaga muralis Bur 1.</title>
        <authorList>
            <person name="Vasilenko O.V."/>
            <person name="Doronina N.V."/>
            <person name="Shmareva M.N."/>
            <person name="Tarlachkov S.V."/>
            <person name="Mustakhimov I."/>
            <person name="Trotsenko Y.A."/>
        </authorList>
    </citation>
    <scope>NUCLEOTIDE SEQUENCE [LARGE SCALE GENOMIC DNA]</scope>
    <source>
        <strain evidence="16 17">Bur 1</strain>
    </source>
</reference>
<dbReference type="GO" id="GO:0006284">
    <property type="term" value="P:base-excision repair"/>
    <property type="evidence" value="ECO:0007669"/>
    <property type="project" value="UniProtKB-UniRule"/>
</dbReference>
<evidence type="ECO:0000256" key="3">
    <source>
        <dbReference type="ARBA" id="ARBA00008343"/>
    </source>
</evidence>
<dbReference type="Pfam" id="PF14815">
    <property type="entry name" value="NUDIX_4"/>
    <property type="match status" value="1"/>
</dbReference>
<dbReference type="PATRIC" id="fig|291169.3.peg.1290"/>
<dbReference type="Gene3D" id="1.10.340.30">
    <property type="entry name" value="Hypothetical protein, domain 2"/>
    <property type="match status" value="1"/>
</dbReference>
<comment type="caution">
    <text evidence="16">The sequence shown here is derived from an EMBL/GenBank/DDBJ whole genome shotgun (WGS) entry which is preliminary data.</text>
</comment>
<evidence type="ECO:0000256" key="1">
    <source>
        <dbReference type="ARBA" id="ARBA00000843"/>
    </source>
</evidence>
<dbReference type="InterPro" id="IPR044298">
    <property type="entry name" value="MIG/MutY"/>
</dbReference>
<comment type="catalytic activity">
    <reaction evidence="1 14">
        <text>Hydrolyzes free adenine bases from 7,8-dihydro-8-oxoguanine:adenine mismatched double-stranded DNA, leaving an apurinic site.</text>
        <dbReference type="EC" id="3.2.2.31"/>
    </reaction>
</comment>
<keyword evidence="6" id="KW-0004">4Fe-4S</keyword>
<dbReference type="InterPro" id="IPR005760">
    <property type="entry name" value="A/G_AdeGlyc_MutY"/>
</dbReference>
<dbReference type="Gene3D" id="1.10.1670.10">
    <property type="entry name" value="Helix-hairpin-Helix base-excision DNA repair enzymes (C-terminal)"/>
    <property type="match status" value="1"/>
</dbReference>
<accession>A0A1E3GSQ0</accession>
<evidence type="ECO:0000256" key="5">
    <source>
        <dbReference type="ARBA" id="ARBA00022023"/>
    </source>
</evidence>
<keyword evidence="7" id="KW-0479">Metal-binding</keyword>
<name>A0A1E3GSQ0_9GAMM</name>
<evidence type="ECO:0000313" key="16">
    <source>
        <dbReference type="EMBL" id="ODN67044.1"/>
    </source>
</evidence>
<dbReference type="NCBIfam" id="NF008132">
    <property type="entry name" value="PRK10880.1"/>
    <property type="match status" value="1"/>
</dbReference>
<dbReference type="InterPro" id="IPR015797">
    <property type="entry name" value="NUDIX_hydrolase-like_dom_sf"/>
</dbReference>
<dbReference type="GO" id="GO:0046872">
    <property type="term" value="F:metal ion binding"/>
    <property type="evidence" value="ECO:0007669"/>
    <property type="project" value="UniProtKB-UniRule"/>
</dbReference>
<comment type="cofactor">
    <cofactor evidence="14">
        <name>[4Fe-4S] cluster</name>
        <dbReference type="ChEBI" id="CHEBI:49883"/>
    </cofactor>
    <text evidence="14">Binds 1 [4Fe-4S] cluster.</text>
</comment>
<dbReference type="PROSITE" id="PS01155">
    <property type="entry name" value="ENDONUCLEASE_III_2"/>
    <property type="match status" value="1"/>
</dbReference>
<dbReference type="SUPFAM" id="SSF48150">
    <property type="entry name" value="DNA-glycosylase"/>
    <property type="match status" value="1"/>
</dbReference>
<gene>
    <name evidence="16" type="primary">mutY</name>
    <name evidence="16" type="ORF">A9E74_01284</name>
</gene>
<keyword evidence="11" id="KW-0411">Iron-sulfur</keyword>
<dbReference type="CDD" id="cd00056">
    <property type="entry name" value="ENDO3c"/>
    <property type="match status" value="1"/>
</dbReference>
<dbReference type="InterPro" id="IPR003265">
    <property type="entry name" value="HhH-GPD_domain"/>
</dbReference>
<dbReference type="GO" id="GO:0051539">
    <property type="term" value="F:4 iron, 4 sulfur cluster binding"/>
    <property type="evidence" value="ECO:0007669"/>
    <property type="project" value="UniProtKB-UniRule"/>
</dbReference>
<evidence type="ECO:0000256" key="9">
    <source>
        <dbReference type="ARBA" id="ARBA00022801"/>
    </source>
</evidence>
<evidence type="ECO:0000256" key="10">
    <source>
        <dbReference type="ARBA" id="ARBA00023004"/>
    </source>
</evidence>
<dbReference type="InterPro" id="IPR000445">
    <property type="entry name" value="HhH_motif"/>
</dbReference>
<dbReference type="Proteomes" id="UP000094379">
    <property type="component" value="Unassembled WGS sequence"/>
</dbReference>
<dbReference type="GO" id="GO:0035485">
    <property type="term" value="F:adenine/guanine mispair binding"/>
    <property type="evidence" value="ECO:0007669"/>
    <property type="project" value="TreeGrafter"/>
</dbReference>
<dbReference type="EMBL" id="MCRI01000010">
    <property type="protein sequence ID" value="ODN67044.1"/>
    <property type="molecule type" value="Genomic_DNA"/>
</dbReference>
<dbReference type="GO" id="GO:0006298">
    <property type="term" value="P:mismatch repair"/>
    <property type="evidence" value="ECO:0007669"/>
    <property type="project" value="TreeGrafter"/>
</dbReference>
<dbReference type="InterPro" id="IPR011257">
    <property type="entry name" value="DNA_glycosylase"/>
</dbReference>
<dbReference type="GO" id="GO:0034039">
    <property type="term" value="F:8-oxo-7,8-dihydroguanine DNA N-glycosylase activity"/>
    <property type="evidence" value="ECO:0007669"/>
    <property type="project" value="TreeGrafter"/>
</dbReference>
<feature type="domain" description="HhH-GPD" evidence="15">
    <location>
        <begin position="39"/>
        <end position="190"/>
    </location>
</feature>
<dbReference type="CDD" id="cd03431">
    <property type="entry name" value="NUDIX_DNA_Glycosylase_C-MutY"/>
    <property type="match status" value="1"/>
</dbReference>
<keyword evidence="10 14" id="KW-0408">Iron</keyword>
<dbReference type="RefSeq" id="WP_069295771.1">
    <property type="nucleotide sequence ID" value="NZ_MCRI01000010.1"/>
</dbReference>
<comment type="similarity">
    <text evidence="3 14">Belongs to the Nth/MutY family.</text>
</comment>
<dbReference type="Pfam" id="PF00730">
    <property type="entry name" value="HhH-GPD"/>
    <property type="match status" value="1"/>
</dbReference>
<dbReference type="Gene3D" id="3.90.79.10">
    <property type="entry name" value="Nucleoside Triphosphate Pyrophosphohydrolase"/>
    <property type="match status" value="1"/>
</dbReference>